<evidence type="ECO:0000256" key="2">
    <source>
        <dbReference type="ARBA" id="ARBA00022553"/>
    </source>
</evidence>
<dbReference type="GO" id="GO:0005681">
    <property type="term" value="C:spliceosomal complex"/>
    <property type="evidence" value="ECO:0007669"/>
    <property type="project" value="TreeGrafter"/>
</dbReference>
<evidence type="ECO:0000259" key="7">
    <source>
        <dbReference type="Pfam" id="PF08216"/>
    </source>
</evidence>
<reference evidence="8" key="1">
    <citation type="submission" date="2013-10" db="EMBL/GenBank/DDBJ databases">
        <title>Genomic analysis of the causative agents of coccidiosis in chickens.</title>
        <authorList>
            <person name="Reid A.J."/>
            <person name="Blake D."/>
            <person name="Billington K."/>
            <person name="Browne H."/>
            <person name="Dunn M."/>
            <person name="Hung S."/>
            <person name="Kawahara F."/>
            <person name="Miranda-Saavedra D."/>
            <person name="Mourier T."/>
            <person name="Nagra H."/>
            <person name="Otto T.D."/>
            <person name="Rawlings N."/>
            <person name="Sanchez A."/>
            <person name="Sanders M."/>
            <person name="Subramaniam C."/>
            <person name="Tay Y."/>
            <person name="Dear P."/>
            <person name="Doerig C."/>
            <person name="Gruber A."/>
            <person name="Parkinson J."/>
            <person name="Shirley M."/>
            <person name="Wan K.L."/>
            <person name="Berriman M."/>
            <person name="Tomley F."/>
            <person name="Pain A."/>
        </authorList>
    </citation>
    <scope>NUCLEOTIDE SEQUENCE [LARGE SCALE GENOMIC DNA]</scope>
    <source>
        <strain evidence="8">Houghton</strain>
    </source>
</reference>
<evidence type="ECO:0000256" key="3">
    <source>
        <dbReference type="ARBA" id="ARBA00022737"/>
    </source>
</evidence>
<dbReference type="Gene3D" id="1.25.10.10">
    <property type="entry name" value="Leucine-rich Repeat Variant"/>
    <property type="match status" value="1"/>
</dbReference>
<reference evidence="8" key="2">
    <citation type="submission" date="2013-10" db="EMBL/GenBank/DDBJ databases">
        <authorList>
            <person name="Aslett M."/>
        </authorList>
    </citation>
    <scope>NUCLEOTIDE SEQUENCE [LARGE SCALE GENOMIC DNA]</scope>
    <source>
        <strain evidence="8">Houghton</strain>
    </source>
</reference>
<organism evidence="8 9">
    <name type="scientific">Eimeria tenella</name>
    <name type="common">Coccidian parasite</name>
    <dbReference type="NCBI Taxonomy" id="5802"/>
    <lineage>
        <taxon>Eukaryota</taxon>
        <taxon>Sar</taxon>
        <taxon>Alveolata</taxon>
        <taxon>Apicomplexa</taxon>
        <taxon>Conoidasida</taxon>
        <taxon>Coccidia</taxon>
        <taxon>Eucoccidiorida</taxon>
        <taxon>Eimeriorina</taxon>
        <taxon>Eimeriidae</taxon>
        <taxon>Eimeria</taxon>
    </lineage>
</organism>
<proteinExistence type="predicted"/>
<protein>
    <submittedName>
        <fullName evidence="8">Chromosome II, complete genome, related</fullName>
    </submittedName>
</protein>
<dbReference type="VEuPathDB" id="ToxoDB:ETH_00015130"/>
<dbReference type="Pfam" id="PF08216">
    <property type="entry name" value="CTNNBL"/>
    <property type="match status" value="1"/>
</dbReference>
<accession>U6KP55</accession>
<dbReference type="PANTHER" id="PTHR14978">
    <property type="entry name" value="BETA-CATENIN-LIKE PROTEIN 1 NUCLEAR ASSOCIATED PROTEIN"/>
    <property type="match status" value="1"/>
</dbReference>
<dbReference type="Proteomes" id="UP000030747">
    <property type="component" value="Unassembled WGS sequence"/>
</dbReference>
<dbReference type="InterPro" id="IPR039678">
    <property type="entry name" value="CTNNBL1"/>
</dbReference>
<dbReference type="GeneID" id="25252180"/>
<keyword evidence="3" id="KW-0677">Repeat</keyword>
<dbReference type="OrthoDB" id="1898821at2759"/>
<evidence type="ECO:0000256" key="5">
    <source>
        <dbReference type="ARBA" id="ARBA00023242"/>
    </source>
</evidence>
<gene>
    <name evidence="8" type="ORF">ETH_00015130</name>
</gene>
<comment type="subcellular location">
    <subcellularLocation>
        <location evidence="1">Nucleus</location>
    </subcellularLocation>
</comment>
<feature type="domain" description="Beta-catenin-like protein 1 N-terminal" evidence="7">
    <location>
        <begin position="5"/>
        <end position="120"/>
    </location>
</feature>
<dbReference type="VEuPathDB" id="ToxoDB:ETH2_0502800"/>
<evidence type="ECO:0000313" key="9">
    <source>
        <dbReference type="Proteomes" id="UP000030747"/>
    </source>
</evidence>
<evidence type="ECO:0000256" key="6">
    <source>
        <dbReference type="SAM" id="Coils"/>
    </source>
</evidence>
<name>U6KP55_EIMTE</name>
<dbReference type="RefSeq" id="XP_013228895.1">
    <property type="nucleotide sequence ID" value="XM_013373441.1"/>
</dbReference>
<evidence type="ECO:0000313" key="8">
    <source>
        <dbReference type="EMBL" id="CDJ38057.1"/>
    </source>
</evidence>
<keyword evidence="9" id="KW-1185">Reference proteome</keyword>
<dbReference type="InterPro" id="IPR011989">
    <property type="entry name" value="ARM-like"/>
</dbReference>
<dbReference type="AlphaFoldDB" id="U6KP55"/>
<dbReference type="EMBL" id="HG673809">
    <property type="protein sequence ID" value="CDJ38057.1"/>
    <property type="molecule type" value="Genomic_DNA"/>
</dbReference>
<feature type="coiled-coil region" evidence="6">
    <location>
        <begin position="26"/>
        <end position="59"/>
    </location>
</feature>
<keyword evidence="5" id="KW-0539">Nucleus</keyword>
<dbReference type="PANTHER" id="PTHR14978:SF0">
    <property type="entry name" value="BETA-CATENIN-LIKE PROTEIN 1"/>
    <property type="match status" value="1"/>
</dbReference>
<evidence type="ECO:0000256" key="1">
    <source>
        <dbReference type="ARBA" id="ARBA00004123"/>
    </source>
</evidence>
<keyword evidence="2" id="KW-0597">Phosphoprotein</keyword>
<keyword evidence="4 6" id="KW-0175">Coiled coil</keyword>
<evidence type="ECO:0000256" key="4">
    <source>
        <dbReference type="ARBA" id="ARBA00023054"/>
    </source>
</evidence>
<dbReference type="InterPro" id="IPR013180">
    <property type="entry name" value="CTNNBL1_N"/>
</dbReference>
<sequence length="160" mass="18401">MQQQSGNSLPAARVLNKFQENQFEKVERLLELREIYKSKVQKIKKKQNVAEDLKEINQEMGVNSEERLYLDACEAGLSVLQQVDSIIVRLINAGNALVRLRLMDLMRMKSIDTADVEAVLAEFAAHMDDEATGPKEEVERLISNFKEAMEEEEEEEEEEE</sequence>